<reference evidence="3" key="1">
    <citation type="submission" date="2020-05" db="EMBL/GenBank/DDBJ databases">
        <title>Mycena genomes resolve the evolution of fungal bioluminescence.</title>
        <authorList>
            <person name="Tsai I.J."/>
        </authorList>
    </citation>
    <scope>NUCLEOTIDE SEQUENCE</scope>
    <source>
        <strain evidence="3">110903Hualien_Pintung</strain>
    </source>
</reference>
<accession>A0A8H6SGJ1</accession>
<evidence type="ECO:0000313" key="4">
    <source>
        <dbReference type="Proteomes" id="UP000613580"/>
    </source>
</evidence>
<feature type="compositionally biased region" description="Polar residues" evidence="1">
    <location>
        <begin position="30"/>
        <end position="40"/>
    </location>
</feature>
<gene>
    <name evidence="3" type="ORF">HMN09_01012000</name>
</gene>
<dbReference type="SMART" id="SM00739">
    <property type="entry name" value="KOW"/>
    <property type="match status" value="1"/>
</dbReference>
<name>A0A8H6SGJ1_MYCCL</name>
<feature type="region of interest" description="Disordered" evidence="1">
    <location>
        <begin position="1"/>
        <end position="57"/>
    </location>
</feature>
<feature type="compositionally biased region" description="Low complexity" evidence="1">
    <location>
        <begin position="48"/>
        <end position="57"/>
    </location>
</feature>
<feature type="region of interest" description="Disordered" evidence="1">
    <location>
        <begin position="170"/>
        <end position="200"/>
    </location>
</feature>
<protein>
    <submittedName>
        <fullName evidence="3">Amine oxidase</fullName>
    </submittedName>
</protein>
<feature type="compositionally biased region" description="Polar residues" evidence="1">
    <location>
        <begin position="118"/>
        <end position="138"/>
    </location>
</feature>
<feature type="region of interest" description="Disordered" evidence="1">
    <location>
        <begin position="106"/>
        <end position="154"/>
    </location>
</feature>
<dbReference type="Proteomes" id="UP000613580">
    <property type="component" value="Unassembled WGS sequence"/>
</dbReference>
<dbReference type="EMBL" id="JACAZE010000015">
    <property type="protein sequence ID" value="KAF7297912.1"/>
    <property type="molecule type" value="Genomic_DNA"/>
</dbReference>
<proteinExistence type="predicted"/>
<evidence type="ECO:0000259" key="2">
    <source>
        <dbReference type="SMART" id="SM00739"/>
    </source>
</evidence>
<dbReference type="InterPro" id="IPR005824">
    <property type="entry name" value="KOW"/>
</dbReference>
<evidence type="ECO:0000313" key="3">
    <source>
        <dbReference type="EMBL" id="KAF7297912.1"/>
    </source>
</evidence>
<sequence>MEIDKNMGASLPTRNIDASAARHGPETSKDASQPPKTSNTDSDDFTKAPPLLAPSSAAIWDEKVVDLRSHWTQWPSMPFRPVSLDRLKPSGSSRLPLFFPAPTDEVSTIGNDDELPSPLNTAVNSSTNSALHSPSVSSRADDDSEPPRKKRRLQRDESFLHFLDVIATEANADSDSDHEESVTDSDRQFINDEDDGDFEPDHSVVAANPRLFPDIEEGLPDDPDELRAIGEALSAKYTPCLPSRDRTEIDNSVPPVPAGDNRFFIVYTRPKHEYDLLLYLFHTSCVASATAVGLGSGLVVVEIRPGELQWTREHEPVRWAQSKLDWKVVQTTESGPRMIEVLKMSTYKYFCAQLALFATQTLCAWERRGPKPISGFEANLFIRSRCGTSNRIAARLSARWIRFRSGEHAGHLGLLQANPSPDPREMYEWDEILIIPTLRGGPSEEERLCLFDPKRVNAAQVKRRNKTFMWSKRCFTEGGLEVIGLRRVEPVPYEYDVVPRDAELALFRRANVDGQLDLPFSGHTGALQPGDLVVLPADAPWRRSAGLIVAIHEVKTARDETGVVRLSKEVNEECVVDRVRYACVVEPDEDSWCHPHAWKFRLEAAQYYPVHDLRLHLLAFPRRIRAGDRVTSVSPGQMLGISAMVHEVNGPDVVLDHSFAQDDDLAQQGQIQTRLPLRLVFVEFKIGDVVRVIRGPHINKVGFVVAILPAGWIEIYPAEINQGRFILVEAAQTNISETRPAPNPAADCAAVQLDIDMEVAANRLVVEADETPRDAPVILVPGTHIAFEQFDANDYRDHQVRRNGNTLPSATLERQRAKLRREMRKDAVPWLNEIPIRVVGDHHFKGLYGDIKGYSWTVASPSKIANIFERYSKLVVTVALDRIDTGNKREQIPYNNLAHRGSGLPLYTTTLLKSLADTMFFDQRPKLVAPTTLPWVAKYGPPPAMDDILSLRFLINNPLFINKRLDVRVATQREFVDAVNYWRQSGIAQTVRGKDKLCGMEGYLKPLDEPLSEKAWKNMAKIFVGPGQTKYLPYPLIYPRRTVGEFKDHIGTLEHTRVIVIGPTVEGSKEWMGQYGRVVLDEPTEWPTRILRIEFPPQPAKYQNSPSCPRALFYEESLCLALNKRIPGTPDTEVTSWD</sequence>
<feature type="domain" description="KOW" evidence="2">
    <location>
        <begin position="683"/>
        <end position="710"/>
    </location>
</feature>
<feature type="compositionally biased region" description="Basic and acidic residues" evidence="1">
    <location>
        <begin position="179"/>
        <end position="190"/>
    </location>
</feature>
<dbReference type="OrthoDB" id="3024645at2759"/>
<organism evidence="3 4">
    <name type="scientific">Mycena chlorophos</name>
    <name type="common">Agaric fungus</name>
    <name type="synonym">Agaricus chlorophos</name>
    <dbReference type="NCBI Taxonomy" id="658473"/>
    <lineage>
        <taxon>Eukaryota</taxon>
        <taxon>Fungi</taxon>
        <taxon>Dikarya</taxon>
        <taxon>Basidiomycota</taxon>
        <taxon>Agaricomycotina</taxon>
        <taxon>Agaricomycetes</taxon>
        <taxon>Agaricomycetidae</taxon>
        <taxon>Agaricales</taxon>
        <taxon>Marasmiineae</taxon>
        <taxon>Mycenaceae</taxon>
        <taxon>Mycena</taxon>
    </lineage>
</organism>
<comment type="caution">
    <text evidence="3">The sequence shown here is derived from an EMBL/GenBank/DDBJ whole genome shotgun (WGS) entry which is preliminary data.</text>
</comment>
<keyword evidence="4" id="KW-1185">Reference proteome</keyword>
<evidence type="ECO:0000256" key="1">
    <source>
        <dbReference type="SAM" id="MobiDB-lite"/>
    </source>
</evidence>
<dbReference type="AlphaFoldDB" id="A0A8H6SGJ1"/>